<dbReference type="GO" id="GO:0003677">
    <property type="term" value="F:DNA binding"/>
    <property type="evidence" value="ECO:0007669"/>
    <property type="project" value="UniProtKB-KW"/>
</dbReference>
<dbReference type="Gene3D" id="1.10.287.160">
    <property type="entry name" value="HR1 repeat"/>
    <property type="match status" value="1"/>
</dbReference>
<proteinExistence type="predicted"/>
<evidence type="ECO:0000256" key="3">
    <source>
        <dbReference type="ARBA" id="ARBA00023163"/>
    </source>
</evidence>
<dbReference type="RefSeq" id="WP_046311440.1">
    <property type="nucleotide sequence ID" value="NZ_CBCSCY010000036.1"/>
</dbReference>
<sequence>MINLTEKQQTLIERIGIFQEKTGMQPVAGRIIGLLYVSDKPELTFDEIRETLNISKSATSNALSLLQHLNRLEYITYNGDRKRYFRLKLDRWRELVLHEIDSITEFSKTLHEVVNERTKETPGYNRNLLELADFLKYLHSELPQLLKRWEAQKK</sequence>
<dbReference type="STRING" id="400092.PKOR_13610"/>
<dbReference type="AlphaFoldDB" id="A0A0E3ZEW6"/>
<keyword evidence="5" id="KW-1185">Reference proteome</keyword>
<dbReference type="InterPro" id="IPR036388">
    <property type="entry name" value="WH-like_DNA-bd_sf"/>
</dbReference>
<protein>
    <recommendedName>
        <fullName evidence="6">HTH marR-type domain-containing protein</fullName>
    </recommendedName>
</protein>
<evidence type="ECO:0000313" key="5">
    <source>
        <dbReference type="Proteomes" id="UP000033109"/>
    </source>
</evidence>
<dbReference type="KEGG" id="pko:PKOR_13610"/>
<reference evidence="4 5" key="1">
    <citation type="journal article" date="2015" name="Sci. Rep.">
        <title>Unraveling adaptation of Pontibacter korlensis to radiation and infertility in desert through complete genome and comparative transcriptomic analysis.</title>
        <authorList>
            <person name="Dai J."/>
            <person name="Dai W."/>
            <person name="Qiu C."/>
            <person name="Yang Z."/>
            <person name="Zhang Y."/>
            <person name="Zhou M."/>
            <person name="Zhang L."/>
            <person name="Fang C."/>
            <person name="Gao Q."/>
            <person name="Yang Q."/>
            <person name="Li X."/>
            <person name="Wang Z."/>
            <person name="Wang Z."/>
            <person name="Jia Z."/>
            <person name="Chen X."/>
        </authorList>
    </citation>
    <scope>NUCLEOTIDE SEQUENCE [LARGE SCALE GENOMIC DNA]</scope>
    <source>
        <strain evidence="4 5">X14-1T</strain>
    </source>
</reference>
<organism evidence="4 5">
    <name type="scientific">Pontibacter korlensis</name>
    <dbReference type="NCBI Taxonomy" id="400092"/>
    <lineage>
        <taxon>Bacteria</taxon>
        <taxon>Pseudomonadati</taxon>
        <taxon>Bacteroidota</taxon>
        <taxon>Cytophagia</taxon>
        <taxon>Cytophagales</taxon>
        <taxon>Hymenobacteraceae</taxon>
        <taxon>Pontibacter</taxon>
    </lineage>
</organism>
<evidence type="ECO:0000256" key="1">
    <source>
        <dbReference type="ARBA" id="ARBA00023015"/>
    </source>
</evidence>
<dbReference type="EMBL" id="CP009621">
    <property type="protein sequence ID" value="AKD03945.1"/>
    <property type="molecule type" value="Genomic_DNA"/>
</dbReference>
<dbReference type="HOGENOM" id="CLU_120349_3_0_10"/>
<keyword evidence="2" id="KW-0238">DNA-binding</keyword>
<dbReference type="InterPro" id="IPR052362">
    <property type="entry name" value="HTH-GbsR_regulator"/>
</dbReference>
<evidence type="ECO:0000313" key="4">
    <source>
        <dbReference type="EMBL" id="AKD03945.1"/>
    </source>
</evidence>
<name>A0A0E3ZEW6_9BACT</name>
<keyword evidence="3" id="KW-0804">Transcription</keyword>
<evidence type="ECO:0008006" key="6">
    <source>
        <dbReference type="Google" id="ProtNLM"/>
    </source>
</evidence>
<keyword evidence="1" id="KW-0805">Transcription regulation</keyword>
<dbReference type="PATRIC" id="fig|400092.3.peg.2966"/>
<dbReference type="PANTHER" id="PTHR38465">
    <property type="entry name" value="HTH-TYPE TRANSCRIPTIONAL REGULATOR MJ1563-RELATED"/>
    <property type="match status" value="1"/>
</dbReference>
<evidence type="ECO:0000256" key="2">
    <source>
        <dbReference type="ARBA" id="ARBA00023125"/>
    </source>
</evidence>
<dbReference type="Proteomes" id="UP000033109">
    <property type="component" value="Chromosome"/>
</dbReference>
<dbReference type="SUPFAM" id="SSF46785">
    <property type="entry name" value="Winged helix' DNA-binding domain"/>
    <property type="match status" value="1"/>
</dbReference>
<accession>A0A0E3ZEW6</accession>
<dbReference type="InterPro" id="IPR036390">
    <property type="entry name" value="WH_DNA-bd_sf"/>
</dbReference>
<gene>
    <name evidence="4" type="ORF">PKOR_13610</name>
</gene>
<dbReference type="Gene3D" id="1.10.10.10">
    <property type="entry name" value="Winged helix-like DNA-binding domain superfamily/Winged helix DNA-binding domain"/>
    <property type="match status" value="1"/>
</dbReference>
<dbReference type="PANTHER" id="PTHR38465:SF1">
    <property type="entry name" value="HTH-TYPE TRANSCRIPTIONAL REGULATOR MJ1563-RELATED"/>
    <property type="match status" value="1"/>
</dbReference>